<accession>A0A9P0MLY3</accession>
<keyword evidence="1" id="KW-0732">Signal</keyword>
<proteinExistence type="predicted"/>
<dbReference type="Proteomes" id="UP001152798">
    <property type="component" value="Chromosome 4"/>
</dbReference>
<evidence type="ECO:0000256" key="1">
    <source>
        <dbReference type="SAM" id="SignalP"/>
    </source>
</evidence>
<sequence>MMRYLQLVIAIILLASVQSLPEDMDDTITSPTTSPGLCGPCPPLAQCLCVPGVVHKKEELEK</sequence>
<dbReference type="AlphaFoldDB" id="A0A9P0MLY3"/>
<organism evidence="2 3">
    <name type="scientific">Nezara viridula</name>
    <name type="common">Southern green stink bug</name>
    <name type="synonym">Cimex viridulus</name>
    <dbReference type="NCBI Taxonomy" id="85310"/>
    <lineage>
        <taxon>Eukaryota</taxon>
        <taxon>Metazoa</taxon>
        <taxon>Ecdysozoa</taxon>
        <taxon>Arthropoda</taxon>
        <taxon>Hexapoda</taxon>
        <taxon>Insecta</taxon>
        <taxon>Pterygota</taxon>
        <taxon>Neoptera</taxon>
        <taxon>Paraneoptera</taxon>
        <taxon>Hemiptera</taxon>
        <taxon>Heteroptera</taxon>
        <taxon>Panheteroptera</taxon>
        <taxon>Pentatomomorpha</taxon>
        <taxon>Pentatomoidea</taxon>
        <taxon>Pentatomidae</taxon>
        <taxon>Pentatominae</taxon>
        <taxon>Nezara</taxon>
    </lineage>
</organism>
<evidence type="ECO:0000313" key="3">
    <source>
        <dbReference type="Proteomes" id="UP001152798"/>
    </source>
</evidence>
<dbReference type="OrthoDB" id="10533742at2759"/>
<protein>
    <recommendedName>
        <fullName evidence="4">Neuropeptide</fullName>
    </recommendedName>
</protein>
<gene>
    <name evidence="2" type="ORF">NEZAVI_LOCUS7763</name>
</gene>
<evidence type="ECO:0008006" key="4">
    <source>
        <dbReference type="Google" id="ProtNLM"/>
    </source>
</evidence>
<reference evidence="2" key="1">
    <citation type="submission" date="2022-01" db="EMBL/GenBank/DDBJ databases">
        <authorList>
            <person name="King R."/>
        </authorList>
    </citation>
    <scope>NUCLEOTIDE SEQUENCE</scope>
</reference>
<name>A0A9P0MLY3_NEZVI</name>
<keyword evidence="3" id="KW-1185">Reference proteome</keyword>
<dbReference type="EMBL" id="OV725080">
    <property type="protein sequence ID" value="CAH1398035.1"/>
    <property type="molecule type" value="Genomic_DNA"/>
</dbReference>
<feature type="signal peptide" evidence="1">
    <location>
        <begin position="1"/>
        <end position="19"/>
    </location>
</feature>
<evidence type="ECO:0000313" key="2">
    <source>
        <dbReference type="EMBL" id="CAH1398035.1"/>
    </source>
</evidence>
<feature type="chain" id="PRO_5040124667" description="Neuropeptide" evidence="1">
    <location>
        <begin position="20"/>
        <end position="62"/>
    </location>
</feature>